<comment type="caution">
    <text evidence="10">The sequence shown here is derived from an EMBL/GenBank/DDBJ whole genome shotgun (WGS) entry which is preliminary data.</text>
</comment>
<sequence length="187" mass="21254">MNKSEHRHQLIRALVSKNKIHTQAELQALLAENDIQVTQATLSRDIKTMNLSKVREEDNSYYVLNTGSISKWEKRLENYMEDALVMLRPVQHQVILKTLPGLAQSFGSVIDSLDFPDVIATLCGDDVCMIICEDATKAQACFENLKKYAPPFSLANNTNPVIKRSREFFISWTVFLLSLCVPIEEHV</sequence>
<dbReference type="InterPro" id="IPR020900">
    <property type="entry name" value="Arg_repress_DNA-bd"/>
</dbReference>
<evidence type="ECO:0000256" key="6">
    <source>
        <dbReference type="ARBA" id="ARBA00023163"/>
    </source>
</evidence>
<dbReference type="UniPathway" id="UPA00068"/>
<evidence type="ECO:0000256" key="3">
    <source>
        <dbReference type="ARBA" id="ARBA00022490"/>
    </source>
</evidence>
<dbReference type="HAMAP" id="MF_00173">
    <property type="entry name" value="Arg_repressor"/>
    <property type="match status" value="1"/>
</dbReference>
<keyword evidence="5 7" id="KW-0238">DNA-binding</keyword>
<name>F9Q1Q2_STROR</name>
<dbReference type="SUPFAM" id="SSF55252">
    <property type="entry name" value="C-terminal domain of arginine repressor"/>
    <property type="match status" value="1"/>
</dbReference>
<dbReference type="PRINTS" id="PR01467">
    <property type="entry name" value="ARGREPRESSOR"/>
</dbReference>
<feature type="domain" description="Arginine repressor DNA-binding" evidence="8">
    <location>
        <begin position="5"/>
        <end position="65"/>
    </location>
</feature>
<organism evidence="10 11">
    <name type="scientific">Streptococcus oralis SK313</name>
    <dbReference type="NCBI Taxonomy" id="1035190"/>
    <lineage>
        <taxon>Bacteria</taxon>
        <taxon>Bacillati</taxon>
        <taxon>Bacillota</taxon>
        <taxon>Bacilli</taxon>
        <taxon>Lactobacillales</taxon>
        <taxon>Streptococcaceae</taxon>
        <taxon>Streptococcus</taxon>
    </lineage>
</organism>
<dbReference type="InterPro" id="IPR036251">
    <property type="entry name" value="Arg_repress_C_sf"/>
</dbReference>
<gene>
    <name evidence="7" type="primary">argR</name>
    <name evidence="10" type="ORF">HMPREF9950_0973</name>
</gene>
<dbReference type="PANTHER" id="PTHR34471">
    <property type="entry name" value="ARGININE REPRESSOR"/>
    <property type="match status" value="1"/>
</dbReference>
<keyword evidence="6 7" id="KW-0804">Transcription</keyword>
<dbReference type="GO" id="GO:0003677">
    <property type="term" value="F:DNA binding"/>
    <property type="evidence" value="ECO:0007669"/>
    <property type="project" value="UniProtKB-KW"/>
</dbReference>
<dbReference type="Gene3D" id="3.30.1360.40">
    <property type="match status" value="1"/>
</dbReference>
<dbReference type="Pfam" id="PF01316">
    <property type="entry name" value="Arg_repressor"/>
    <property type="match status" value="1"/>
</dbReference>
<dbReference type="GO" id="GO:0003700">
    <property type="term" value="F:DNA-binding transcription factor activity"/>
    <property type="evidence" value="ECO:0007669"/>
    <property type="project" value="UniProtKB-UniRule"/>
</dbReference>
<feature type="domain" description="Arginine repressor C-terminal" evidence="9">
    <location>
        <begin position="81"/>
        <end position="147"/>
    </location>
</feature>
<dbReference type="PANTHER" id="PTHR34471:SF1">
    <property type="entry name" value="ARGININE REPRESSOR"/>
    <property type="match status" value="1"/>
</dbReference>
<comment type="function">
    <text evidence="7">Regulates arginine biosynthesis genes.</text>
</comment>
<dbReference type="GO" id="GO:0005737">
    <property type="term" value="C:cytoplasm"/>
    <property type="evidence" value="ECO:0007669"/>
    <property type="project" value="UniProtKB-SubCell"/>
</dbReference>
<comment type="similarity">
    <text evidence="2 7">Belongs to the ArgR family.</text>
</comment>
<dbReference type="InterPro" id="IPR036388">
    <property type="entry name" value="WH-like_DNA-bd_sf"/>
</dbReference>
<evidence type="ECO:0000256" key="4">
    <source>
        <dbReference type="ARBA" id="ARBA00023015"/>
    </source>
</evidence>
<accession>F9Q1Q2</accession>
<keyword evidence="4 7" id="KW-0805">Transcription regulation</keyword>
<dbReference type="SUPFAM" id="SSF46785">
    <property type="entry name" value="Winged helix' DNA-binding domain"/>
    <property type="match status" value="1"/>
</dbReference>
<dbReference type="AlphaFoldDB" id="F9Q1Q2"/>
<evidence type="ECO:0000256" key="1">
    <source>
        <dbReference type="ARBA" id="ARBA00004496"/>
    </source>
</evidence>
<dbReference type="InterPro" id="IPR001669">
    <property type="entry name" value="Arg_repress"/>
</dbReference>
<dbReference type="GO" id="GO:0051259">
    <property type="term" value="P:protein complex oligomerization"/>
    <property type="evidence" value="ECO:0007669"/>
    <property type="project" value="InterPro"/>
</dbReference>
<dbReference type="Proteomes" id="UP000005621">
    <property type="component" value="Unassembled WGS sequence"/>
</dbReference>
<evidence type="ECO:0000259" key="9">
    <source>
        <dbReference type="Pfam" id="PF02863"/>
    </source>
</evidence>
<dbReference type="InterPro" id="IPR020899">
    <property type="entry name" value="Arg_repress_C"/>
</dbReference>
<keyword evidence="7" id="KW-0055">Arginine biosynthesis</keyword>
<dbReference type="Pfam" id="PF02863">
    <property type="entry name" value="Arg_repressor_C"/>
    <property type="match status" value="1"/>
</dbReference>
<dbReference type="EMBL" id="AFUU01000003">
    <property type="protein sequence ID" value="EGV02249.1"/>
    <property type="molecule type" value="Genomic_DNA"/>
</dbReference>
<keyword evidence="3 7" id="KW-0963">Cytoplasm</keyword>
<evidence type="ECO:0000256" key="2">
    <source>
        <dbReference type="ARBA" id="ARBA00008316"/>
    </source>
</evidence>
<protein>
    <recommendedName>
        <fullName evidence="7">Arginine repressor</fullName>
    </recommendedName>
</protein>
<dbReference type="InterPro" id="IPR036390">
    <property type="entry name" value="WH_DNA-bd_sf"/>
</dbReference>
<evidence type="ECO:0000256" key="5">
    <source>
        <dbReference type="ARBA" id="ARBA00023125"/>
    </source>
</evidence>
<dbReference type="GO" id="GO:0006526">
    <property type="term" value="P:L-arginine biosynthetic process"/>
    <property type="evidence" value="ECO:0007669"/>
    <property type="project" value="UniProtKB-UniPathway"/>
</dbReference>
<dbReference type="GO" id="GO:1900079">
    <property type="term" value="P:regulation of arginine biosynthetic process"/>
    <property type="evidence" value="ECO:0007669"/>
    <property type="project" value="UniProtKB-UniRule"/>
</dbReference>
<dbReference type="Gene3D" id="1.10.10.10">
    <property type="entry name" value="Winged helix-like DNA-binding domain superfamily/Winged helix DNA-binding domain"/>
    <property type="match status" value="1"/>
</dbReference>
<dbReference type="PATRIC" id="fig|1035190.4.peg.519"/>
<comment type="subcellular location">
    <subcellularLocation>
        <location evidence="1 7">Cytoplasm</location>
    </subcellularLocation>
</comment>
<keyword evidence="7" id="KW-0028">Amino-acid biosynthesis</keyword>
<evidence type="ECO:0000259" key="8">
    <source>
        <dbReference type="Pfam" id="PF01316"/>
    </source>
</evidence>
<reference evidence="10 11" key="1">
    <citation type="submission" date="2011-07" db="EMBL/GenBank/DDBJ databases">
        <authorList>
            <person name="Harkins D.M."/>
            <person name="Madupu R."/>
            <person name="Durkin A.S."/>
            <person name="Torralba M."/>
            <person name="Methe B."/>
            <person name="Sutton G.G."/>
            <person name="Nelson K.E."/>
        </authorList>
    </citation>
    <scope>NUCLEOTIDE SEQUENCE [LARGE SCALE GENOMIC DNA]</scope>
    <source>
        <strain evidence="10 11">SK313</strain>
    </source>
</reference>
<dbReference type="GO" id="GO:0034618">
    <property type="term" value="F:arginine binding"/>
    <property type="evidence" value="ECO:0007669"/>
    <property type="project" value="InterPro"/>
</dbReference>
<evidence type="ECO:0000313" key="10">
    <source>
        <dbReference type="EMBL" id="EGV02249.1"/>
    </source>
</evidence>
<evidence type="ECO:0000313" key="11">
    <source>
        <dbReference type="Proteomes" id="UP000005621"/>
    </source>
</evidence>
<comment type="pathway">
    <text evidence="7">Amino-acid biosynthesis; L-arginine biosynthesis [regulation].</text>
</comment>
<keyword evidence="7" id="KW-0678">Repressor</keyword>
<proteinExistence type="inferred from homology"/>
<evidence type="ECO:0000256" key="7">
    <source>
        <dbReference type="HAMAP-Rule" id="MF_00173"/>
    </source>
</evidence>